<dbReference type="PROSITE" id="PS00889">
    <property type="entry name" value="CNMP_BINDING_2"/>
    <property type="match status" value="1"/>
</dbReference>
<dbReference type="CDD" id="cd00038">
    <property type="entry name" value="CAP_ED"/>
    <property type="match status" value="1"/>
</dbReference>
<reference evidence="7 8" key="1">
    <citation type="submission" date="2017-06" db="EMBL/GenBank/DDBJ databases">
        <title>Genome sequencing of cyanobaciteial culture collection at National Institute for Environmental Studies (NIES).</title>
        <authorList>
            <person name="Hirose Y."/>
            <person name="Shimura Y."/>
            <person name="Fujisawa T."/>
            <person name="Nakamura Y."/>
            <person name="Kawachi M."/>
        </authorList>
    </citation>
    <scope>NUCLEOTIDE SEQUENCE [LARGE SCALE GENOMIC DNA]</scope>
    <source>
        <strain evidence="7 8">NIES-37</strain>
    </source>
</reference>
<dbReference type="InterPro" id="IPR014710">
    <property type="entry name" value="RmlC-like_jellyroll"/>
</dbReference>
<accession>A0A1Z4N173</accession>
<dbReference type="InterPro" id="IPR003593">
    <property type="entry name" value="AAA+_ATPase"/>
</dbReference>
<dbReference type="Pfam" id="PF00027">
    <property type="entry name" value="cNMP_binding"/>
    <property type="match status" value="1"/>
</dbReference>
<dbReference type="GO" id="GO:0005524">
    <property type="term" value="F:ATP binding"/>
    <property type="evidence" value="ECO:0007669"/>
    <property type="project" value="UniProtKB-KW"/>
</dbReference>
<dbReference type="SMART" id="SM00382">
    <property type="entry name" value="AAA"/>
    <property type="match status" value="1"/>
</dbReference>
<dbReference type="CDD" id="cd03255">
    <property type="entry name" value="ABC_MJ0796_LolCDE_FtsE"/>
    <property type="match status" value="1"/>
</dbReference>
<dbReference type="KEGG" id="ttq:NIES37_33730"/>
<keyword evidence="3" id="KW-0547">Nucleotide-binding</keyword>
<dbReference type="GO" id="GO:0016887">
    <property type="term" value="F:ATP hydrolysis activity"/>
    <property type="evidence" value="ECO:0007669"/>
    <property type="project" value="InterPro"/>
</dbReference>
<dbReference type="RefSeq" id="WP_096577476.1">
    <property type="nucleotide sequence ID" value="NZ_CAWNJS010000001.1"/>
</dbReference>
<dbReference type="InterPro" id="IPR003439">
    <property type="entry name" value="ABC_transporter-like_ATP-bd"/>
</dbReference>
<dbReference type="InterPro" id="IPR027417">
    <property type="entry name" value="P-loop_NTPase"/>
</dbReference>
<organism evidence="7 8">
    <name type="scientific">Tolypothrix tenuis PCC 7101</name>
    <dbReference type="NCBI Taxonomy" id="231146"/>
    <lineage>
        <taxon>Bacteria</taxon>
        <taxon>Bacillati</taxon>
        <taxon>Cyanobacteriota</taxon>
        <taxon>Cyanophyceae</taxon>
        <taxon>Nostocales</taxon>
        <taxon>Tolypothrichaceae</taxon>
        <taxon>Tolypothrix</taxon>
    </lineage>
</organism>
<protein>
    <submittedName>
        <fullName evidence="7">Cyclic nucleotide-binding protein</fullName>
    </submittedName>
</protein>
<dbReference type="NCBIfam" id="TIGR02982">
    <property type="entry name" value="heterocyst_DevA"/>
    <property type="match status" value="1"/>
</dbReference>
<dbReference type="PANTHER" id="PTHR42798">
    <property type="entry name" value="LIPOPROTEIN-RELEASING SYSTEM ATP-BINDING PROTEIN LOLD"/>
    <property type="match status" value="1"/>
</dbReference>
<dbReference type="Proteomes" id="UP000218785">
    <property type="component" value="Chromosome"/>
</dbReference>
<dbReference type="AlphaFoldDB" id="A0A1Z4N173"/>
<gene>
    <name evidence="7" type="ORF">NIES37_33730</name>
</gene>
<evidence type="ECO:0000256" key="3">
    <source>
        <dbReference type="ARBA" id="ARBA00022741"/>
    </source>
</evidence>
<proteinExistence type="inferred from homology"/>
<dbReference type="PROSITE" id="PS50042">
    <property type="entry name" value="CNMP_BINDING_3"/>
    <property type="match status" value="1"/>
</dbReference>
<dbReference type="InterPro" id="IPR017911">
    <property type="entry name" value="MacB-like_ATP-bd"/>
</dbReference>
<dbReference type="InterPro" id="IPR014324">
    <property type="entry name" value="ABC_heterocyst_DevA"/>
</dbReference>
<dbReference type="PANTHER" id="PTHR42798:SF7">
    <property type="entry name" value="ALPHA-D-RIBOSE 1-METHYLPHOSPHONATE 5-TRIPHOSPHATE SYNTHASE SUBUNIT PHNL"/>
    <property type="match status" value="1"/>
</dbReference>
<feature type="domain" description="Cyclic nucleotide-binding" evidence="5">
    <location>
        <begin position="233"/>
        <end position="338"/>
    </location>
</feature>
<evidence type="ECO:0000256" key="1">
    <source>
        <dbReference type="ARBA" id="ARBA00005417"/>
    </source>
</evidence>
<name>A0A1Z4N173_9CYAN</name>
<dbReference type="InterPro" id="IPR018488">
    <property type="entry name" value="cNMP-bd_CS"/>
</dbReference>
<comment type="similarity">
    <text evidence="1">Belongs to the ABC transporter superfamily.</text>
</comment>
<keyword evidence="4" id="KW-0067">ATP-binding</keyword>
<dbReference type="InterPro" id="IPR017871">
    <property type="entry name" value="ABC_transporter-like_CS"/>
</dbReference>
<dbReference type="Gene3D" id="2.60.120.10">
    <property type="entry name" value="Jelly Rolls"/>
    <property type="match status" value="1"/>
</dbReference>
<evidence type="ECO:0000313" key="7">
    <source>
        <dbReference type="EMBL" id="BAY99391.1"/>
    </source>
</evidence>
<dbReference type="SMART" id="SM00100">
    <property type="entry name" value="cNMP"/>
    <property type="match status" value="1"/>
</dbReference>
<feature type="domain" description="ABC transporter" evidence="6">
    <location>
        <begin position="5"/>
        <end position="244"/>
    </location>
</feature>
<dbReference type="PROSITE" id="PS00888">
    <property type="entry name" value="CNMP_BINDING_1"/>
    <property type="match status" value="1"/>
</dbReference>
<dbReference type="InterPro" id="IPR000595">
    <property type="entry name" value="cNMP-bd_dom"/>
</dbReference>
<dbReference type="PROSITE" id="PS50893">
    <property type="entry name" value="ABC_TRANSPORTER_2"/>
    <property type="match status" value="1"/>
</dbReference>
<dbReference type="SUPFAM" id="SSF52540">
    <property type="entry name" value="P-loop containing nucleoside triphosphate hydrolases"/>
    <property type="match status" value="1"/>
</dbReference>
<sequence>MSQVIQIKELNHYYQEGKRKKQILFSINLEIHSEEVVILTGASGSGKTTLLSLMGCLRSVQEGSLKLFAHELKGANEIERMQIRRRIGYVFQHFNLLDFMTVRQNVMLSLELQDNFTLQNAISKSTEIIKAVGMEKHMNAYPRDLSGGQKQRVAIARALVHRPQLILADEPTSSLDGQTGKEVVELMTELAREQGSAVLIVTHDNRIFGVTNHILRMEDGKLDLDYQGRLSVALPTLTDKQLIELLPQLKMLTFQPGEIVIHQGDLADKFYILMEGEVEVIQEDSDSEPKLLKRLGPNSYFGEIALLHETTRTATVRAASYTPIKVIVFERTDFEKMVNSSEMTHAVLNYQAMKAGRTQIQTPDSASIQLRQKKLKILEEYCREASRTELDVLNELINELSQQARHSK</sequence>
<keyword evidence="8" id="KW-1185">Reference proteome</keyword>
<dbReference type="PROSITE" id="PS00211">
    <property type="entry name" value="ABC_TRANSPORTER_1"/>
    <property type="match status" value="1"/>
</dbReference>
<dbReference type="Gene3D" id="3.40.50.300">
    <property type="entry name" value="P-loop containing nucleotide triphosphate hydrolases"/>
    <property type="match status" value="1"/>
</dbReference>
<dbReference type="Pfam" id="PF00005">
    <property type="entry name" value="ABC_tran"/>
    <property type="match status" value="1"/>
</dbReference>
<dbReference type="SUPFAM" id="SSF51206">
    <property type="entry name" value="cAMP-binding domain-like"/>
    <property type="match status" value="1"/>
</dbReference>
<evidence type="ECO:0000259" key="5">
    <source>
        <dbReference type="PROSITE" id="PS50042"/>
    </source>
</evidence>
<dbReference type="PRINTS" id="PR00103">
    <property type="entry name" value="CAMPKINASE"/>
</dbReference>
<evidence type="ECO:0000256" key="4">
    <source>
        <dbReference type="ARBA" id="ARBA00022840"/>
    </source>
</evidence>
<dbReference type="EMBL" id="AP018248">
    <property type="protein sequence ID" value="BAY99391.1"/>
    <property type="molecule type" value="Genomic_DNA"/>
</dbReference>
<keyword evidence="2" id="KW-0813">Transport</keyword>
<evidence type="ECO:0000256" key="2">
    <source>
        <dbReference type="ARBA" id="ARBA00022448"/>
    </source>
</evidence>
<evidence type="ECO:0000259" key="6">
    <source>
        <dbReference type="PROSITE" id="PS50893"/>
    </source>
</evidence>
<dbReference type="InterPro" id="IPR018490">
    <property type="entry name" value="cNMP-bd_dom_sf"/>
</dbReference>
<evidence type="ECO:0000313" key="8">
    <source>
        <dbReference type="Proteomes" id="UP000218785"/>
    </source>
</evidence>